<feature type="compositionally biased region" description="Polar residues" evidence="1">
    <location>
        <begin position="1"/>
        <end position="11"/>
    </location>
</feature>
<reference evidence="2 3" key="1">
    <citation type="journal article" date="2016" name="Nat. Commun.">
        <title>Ectomycorrhizal ecology is imprinted in the genome of the dominant symbiotic fungus Cenococcum geophilum.</title>
        <authorList>
            <consortium name="DOE Joint Genome Institute"/>
            <person name="Peter M."/>
            <person name="Kohler A."/>
            <person name="Ohm R.A."/>
            <person name="Kuo A."/>
            <person name="Krutzmann J."/>
            <person name="Morin E."/>
            <person name="Arend M."/>
            <person name="Barry K.W."/>
            <person name="Binder M."/>
            <person name="Choi C."/>
            <person name="Clum A."/>
            <person name="Copeland A."/>
            <person name="Grisel N."/>
            <person name="Haridas S."/>
            <person name="Kipfer T."/>
            <person name="LaButti K."/>
            <person name="Lindquist E."/>
            <person name="Lipzen A."/>
            <person name="Maire R."/>
            <person name="Meier B."/>
            <person name="Mihaltcheva S."/>
            <person name="Molinier V."/>
            <person name="Murat C."/>
            <person name="Poggeler S."/>
            <person name="Quandt C.A."/>
            <person name="Sperisen C."/>
            <person name="Tritt A."/>
            <person name="Tisserant E."/>
            <person name="Crous P.W."/>
            <person name="Henrissat B."/>
            <person name="Nehls U."/>
            <person name="Egli S."/>
            <person name="Spatafora J.W."/>
            <person name="Grigoriev I.V."/>
            <person name="Martin F.M."/>
        </authorList>
    </citation>
    <scope>NUCLEOTIDE SEQUENCE [LARGE SCALE GENOMIC DNA]</scope>
    <source>
        <strain evidence="2 3">CBS 459.81</strain>
    </source>
</reference>
<feature type="region of interest" description="Disordered" evidence="1">
    <location>
        <begin position="206"/>
        <end position="225"/>
    </location>
</feature>
<dbReference type="OrthoDB" id="3801515at2759"/>
<evidence type="ECO:0000313" key="2">
    <source>
        <dbReference type="EMBL" id="OCK83803.1"/>
    </source>
</evidence>
<sequence length="431" mass="46207">MKSRQTDQAGCSGTPRHSPCRSCRGSLFSTPRTANVGIRRVNYASSLLGSPARPSYATRMTQIFRDARLENRSPAREPQPILYPQLPVSLPRESPRGWNHVSSFHTPPRRRCNFPIPTTPTSPALISSAGGSGEGGLALRSLRQPLIQSTFVPEPLDHRPSLPTSSSWSGDSSYLTADPAPKKQPLPSPSTKPRINEWLSDISSTGPSPIAACSPTSQLSSRSTSPLSFCCPSAAGSPSVKRGRLKPRLRGGYPPLHSSHSNPISKPESESSVASNARSGIVLNEDAASDWTLSSCPLPRSPGNLQRRNRFSRSSAHSTDNASGGVNLQEPIGSSLRDRHMSHGGLRHKAASKVLSEDLEEGGVTLSPLSANVTIERRHLPKQVRQGGRILKTPLKISRYQIMEEAEGEPELEGSLAPAPAGGVGLGLGWY</sequence>
<dbReference type="Proteomes" id="UP000250266">
    <property type="component" value="Unassembled WGS sequence"/>
</dbReference>
<accession>A0A8E2EHR1</accession>
<gene>
    <name evidence="2" type="ORF">K432DRAFT_423102</name>
</gene>
<name>A0A8E2EHR1_9PEZI</name>
<feature type="compositionally biased region" description="Polar residues" evidence="1">
    <location>
        <begin position="258"/>
        <end position="276"/>
    </location>
</feature>
<feature type="region of interest" description="Disordered" evidence="1">
    <location>
        <begin position="151"/>
        <end position="201"/>
    </location>
</feature>
<proteinExistence type="predicted"/>
<dbReference type="AlphaFoldDB" id="A0A8E2EHR1"/>
<feature type="region of interest" description="Disordered" evidence="1">
    <location>
        <begin position="1"/>
        <end position="23"/>
    </location>
</feature>
<feature type="region of interest" description="Disordered" evidence="1">
    <location>
        <begin position="292"/>
        <end position="345"/>
    </location>
</feature>
<evidence type="ECO:0000256" key="1">
    <source>
        <dbReference type="SAM" id="MobiDB-lite"/>
    </source>
</evidence>
<feature type="region of interest" description="Disordered" evidence="1">
    <location>
        <begin position="231"/>
        <end position="276"/>
    </location>
</feature>
<feature type="compositionally biased region" description="Low complexity" evidence="1">
    <location>
        <begin position="214"/>
        <end position="225"/>
    </location>
</feature>
<organism evidence="2 3">
    <name type="scientific">Lepidopterella palustris CBS 459.81</name>
    <dbReference type="NCBI Taxonomy" id="1314670"/>
    <lineage>
        <taxon>Eukaryota</taxon>
        <taxon>Fungi</taxon>
        <taxon>Dikarya</taxon>
        <taxon>Ascomycota</taxon>
        <taxon>Pezizomycotina</taxon>
        <taxon>Dothideomycetes</taxon>
        <taxon>Pleosporomycetidae</taxon>
        <taxon>Mytilinidiales</taxon>
        <taxon>Argynnaceae</taxon>
        <taxon>Lepidopterella</taxon>
    </lineage>
</organism>
<protein>
    <submittedName>
        <fullName evidence="2">Uncharacterized protein</fullName>
    </submittedName>
</protein>
<keyword evidence="3" id="KW-1185">Reference proteome</keyword>
<feature type="compositionally biased region" description="Polar residues" evidence="1">
    <location>
        <begin position="162"/>
        <end position="175"/>
    </location>
</feature>
<dbReference type="EMBL" id="KV744852">
    <property type="protein sequence ID" value="OCK83803.1"/>
    <property type="molecule type" value="Genomic_DNA"/>
</dbReference>
<evidence type="ECO:0000313" key="3">
    <source>
        <dbReference type="Proteomes" id="UP000250266"/>
    </source>
</evidence>
<feature type="compositionally biased region" description="Polar residues" evidence="1">
    <location>
        <begin position="312"/>
        <end position="326"/>
    </location>
</feature>